<dbReference type="GO" id="GO:0015768">
    <property type="term" value="P:maltose transport"/>
    <property type="evidence" value="ECO:0007669"/>
    <property type="project" value="TreeGrafter"/>
</dbReference>
<organism evidence="6 7">
    <name type="scientific">Salana multivorans</name>
    <dbReference type="NCBI Taxonomy" id="120377"/>
    <lineage>
        <taxon>Bacteria</taxon>
        <taxon>Bacillati</taxon>
        <taxon>Actinomycetota</taxon>
        <taxon>Actinomycetes</taxon>
        <taxon>Micrococcales</taxon>
        <taxon>Beutenbergiaceae</taxon>
        <taxon>Salana</taxon>
    </lineage>
</organism>
<comment type="similarity">
    <text evidence="1">Belongs to the bacterial solute-binding protein 1 family.</text>
</comment>
<name>A0A3N2D256_9MICO</name>
<evidence type="ECO:0000256" key="1">
    <source>
        <dbReference type="ARBA" id="ARBA00008520"/>
    </source>
</evidence>
<dbReference type="PANTHER" id="PTHR30061">
    <property type="entry name" value="MALTOSE-BINDING PERIPLASMIC PROTEIN"/>
    <property type="match status" value="1"/>
</dbReference>
<evidence type="ECO:0000256" key="4">
    <source>
        <dbReference type="SAM" id="MobiDB-lite"/>
    </source>
</evidence>
<dbReference type="OrthoDB" id="1650177at2"/>
<dbReference type="EMBL" id="RKHQ01000002">
    <property type="protein sequence ID" value="ROR93738.1"/>
    <property type="molecule type" value="Genomic_DNA"/>
</dbReference>
<dbReference type="SUPFAM" id="SSF53850">
    <property type="entry name" value="Periplasmic binding protein-like II"/>
    <property type="match status" value="1"/>
</dbReference>
<dbReference type="Pfam" id="PF01547">
    <property type="entry name" value="SBP_bac_1"/>
    <property type="match status" value="1"/>
</dbReference>
<dbReference type="Proteomes" id="UP000275356">
    <property type="component" value="Unassembled WGS sequence"/>
</dbReference>
<gene>
    <name evidence="6" type="ORF">EDD28_3160</name>
</gene>
<dbReference type="GO" id="GO:1901982">
    <property type="term" value="F:maltose binding"/>
    <property type="evidence" value="ECO:0007669"/>
    <property type="project" value="TreeGrafter"/>
</dbReference>
<feature type="chain" id="PRO_5039584509" evidence="5">
    <location>
        <begin position="25"/>
        <end position="461"/>
    </location>
</feature>
<dbReference type="GO" id="GO:0055052">
    <property type="term" value="C:ATP-binding cassette (ABC) transporter complex, substrate-binding subunit-containing"/>
    <property type="evidence" value="ECO:0007669"/>
    <property type="project" value="TreeGrafter"/>
</dbReference>
<keyword evidence="3 5" id="KW-0732">Signal</keyword>
<protein>
    <submittedName>
        <fullName evidence="6">Carbohydrate ABC transporter substrate-binding protein (CUT1 family)</fullName>
    </submittedName>
</protein>
<dbReference type="PROSITE" id="PS51257">
    <property type="entry name" value="PROKAR_LIPOPROTEIN"/>
    <property type="match status" value="1"/>
</dbReference>
<dbReference type="PANTHER" id="PTHR30061:SF50">
    <property type="entry name" value="MALTOSE_MALTODEXTRIN-BINDING PERIPLASMIC PROTEIN"/>
    <property type="match status" value="1"/>
</dbReference>
<dbReference type="PROSITE" id="PS51318">
    <property type="entry name" value="TAT"/>
    <property type="match status" value="1"/>
</dbReference>
<accession>A0A3N2D256</accession>
<proteinExistence type="inferred from homology"/>
<keyword evidence="7" id="KW-1185">Reference proteome</keyword>
<sequence length="461" mass="48401">MSTSTTRRRAVVGALATAVAVSLAACSPASNSGGQTPSASSSATDGATDGTGGGDTTTVTFRLWDDAAAEAYRTSFDAFEADHPDIKVEIETIPWATYWEQLPLDLSSGEAADIFWVNTSNFGKYVDNGNLLNVTDAIGDDHDPWSDLVVDLYTRDGSLWGVPQLQDSIALFYNKTLLDAAGIDPTTLRWDPTGANDTLLPALQTLTTDAAGHAASDAEFDPATTAVFGLNAQNDLQAIWGPFVGSNGGVWQDGDLLAFDSPQNEQTFQYLVDLINTYHVAPPAADTLANGDLSRDYFVQGKLALFQSGQYSLPALEEIGDSFEWAIAPPLEGPAGRVGLVHGVAAVANAASENPEAQLEVLQWLGSTEGQLPLAEAGAAFPGAVDAQDAYVSYWESKGVDITALQDAANGEAIPAPVGPNINAAFGAFGPYFEEMFLGRLPVADALKQADEAGNEAINEG</sequence>
<feature type="compositionally biased region" description="Polar residues" evidence="4">
    <location>
        <begin position="28"/>
        <end position="37"/>
    </location>
</feature>
<dbReference type="InterPro" id="IPR006311">
    <property type="entry name" value="TAT_signal"/>
</dbReference>
<comment type="caution">
    <text evidence="6">The sequence shown here is derived from an EMBL/GenBank/DDBJ whole genome shotgun (WGS) entry which is preliminary data.</text>
</comment>
<feature type="signal peptide" evidence="5">
    <location>
        <begin position="1"/>
        <end position="24"/>
    </location>
</feature>
<evidence type="ECO:0000256" key="5">
    <source>
        <dbReference type="SAM" id="SignalP"/>
    </source>
</evidence>
<dbReference type="CDD" id="cd13585">
    <property type="entry name" value="PBP2_TMBP_like"/>
    <property type="match status" value="1"/>
</dbReference>
<dbReference type="Gene3D" id="3.40.190.10">
    <property type="entry name" value="Periplasmic binding protein-like II"/>
    <property type="match status" value="1"/>
</dbReference>
<evidence type="ECO:0000256" key="3">
    <source>
        <dbReference type="ARBA" id="ARBA00022729"/>
    </source>
</evidence>
<evidence type="ECO:0000256" key="2">
    <source>
        <dbReference type="ARBA" id="ARBA00022448"/>
    </source>
</evidence>
<keyword evidence="2" id="KW-0813">Transport</keyword>
<feature type="region of interest" description="Disordered" evidence="4">
    <location>
        <begin position="28"/>
        <end position="54"/>
    </location>
</feature>
<dbReference type="AlphaFoldDB" id="A0A3N2D256"/>
<dbReference type="RefSeq" id="WP_123740649.1">
    <property type="nucleotide sequence ID" value="NZ_RKHQ01000002.1"/>
</dbReference>
<evidence type="ECO:0000313" key="6">
    <source>
        <dbReference type="EMBL" id="ROR93738.1"/>
    </source>
</evidence>
<reference evidence="6 7" key="1">
    <citation type="submission" date="2018-11" db="EMBL/GenBank/DDBJ databases">
        <title>Sequencing the genomes of 1000 actinobacteria strains.</title>
        <authorList>
            <person name="Klenk H.-P."/>
        </authorList>
    </citation>
    <scope>NUCLEOTIDE SEQUENCE [LARGE SCALE GENOMIC DNA]</scope>
    <source>
        <strain evidence="6 7">DSM 13521</strain>
    </source>
</reference>
<dbReference type="GO" id="GO:0042956">
    <property type="term" value="P:maltodextrin transmembrane transport"/>
    <property type="evidence" value="ECO:0007669"/>
    <property type="project" value="TreeGrafter"/>
</dbReference>
<dbReference type="InterPro" id="IPR006059">
    <property type="entry name" value="SBP"/>
</dbReference>
<feature type="compositionally biased region" description="Low complexity" evidence="4">
    <location>
        <begin position="38"/>
        <end position="48"/>
    </location>
</feature>
<evidence type="ECO:0000313" key="7">
    <source>
        <dbReference type="Proteomes" id="UP000275356"/>
    </source>
</evidence>